<name>A0AAV3S7G4_9EURY</name>
<gene>
    <name evidence="1" type="ORF">GCM10009066_16040</name>
</gene>
<evidence type="ECO:0000313" key="1">
    <source>
        <dbReference type="EMBL" id="GAA0302751.1"/>
    </source>
</evidence>
<keyword evidence="2" id="KW-1185">Reference proteome</keyword>
<accession>A0AAV3S7G4</accession>
<evidence type="ECO:0000313" key="2">
    <source>
        <dbReference type="Proteomes" id="UP001500837"/>
    </source>
</evidence>
<dbReference type="AlphaFoldDB" id="A0AAV3S7G4"/>
<organism evidence="1 2">
    <name type="scientific">Halarchaeum salinum</name>
    <dbReference type="NCBI Taxonomy" id="489912"/>
    <lineage>
        <taxon>Archaea</taxon>
        <taxon>Methanobacteriati</taxon>
        <taxon>Methanobacteriota</taxon>
        <taxon>Stenosarchaea group</taxon>
        <taxon>Halobacteria</taxon>
        <taxon>Halobacteriales</taxon>
        <taxon>Halobacteriaceae</taxon>
    </lineage>
</organism>
<reference evidence="1 2" key="1">
    <citation type="journal article" date="2019" name="Int. J. Syst. Evol. Microbiol.">
        <title>The Global Catalogue of Microorganisms (GCM) 10K type strain sequencing project: providing services to taxonomists for standard genome sequencing and annotation.</title>
        <authorList>
            <consortium name="The Broad Institute Genomics Platform"/>
            <consortium name="The Broad Institute Genome Sequencing Center for Infectious Disease"/>
            <person name="Wu L."/>
            <person name="Ma J."/>
        </authorList>
    </citation>
    <scope>NUCLEOTIDE SEQUENCE [LARGE SCALE GENOMIC DNA]</scope>
    <source>
        <strain evidence="1 2">JCM 16330</strain>
    </source>
</reference>
<protein>
    <submittedName>
        <fullName evidence="1">Uncharacterized protein</fullName>
    </submittedName>
</protein>
<dbReference type="Proteomes" id="UP001500837">
    <property type="component" value="Unassembled WGS sequence"/>
</dbReference>
<sequence length="76" mass="8156">MPTGSASKTAVNVGTPFPVAENVAITKVVIREVSVAGGIKCGAMCIPEMYGSRRLTVTRSVLEWWGPLSLRWSNYG</sequence>
<proteinExistence type="predicted"/>
<dbReference type="EMBL" id="BAAABL010000044">
    <property type="protein sequence ID" value="GAA0302751.1"/>
    <property type="molecule type" value="Genomic_DNA"/>
</dbReference>
<comment type="caution">
    <text evidence="1">The sequence shown here is derived from an EMBL/GenBank/DDBJ whole genome shotgun (WGS) entry which is preliminary data.</text>
</comment>